<keyword evidence="3" id="KW-0106">Calcium</keyword>
<evidence type="ECO:0000256" key="1">
    <source>
        <dbReference type="ARBA" id="ARBA00022729"/>
    </source>
</evidence>
<dbReference type="SMART" id="SM00237">
    <property type="entry name" value="Calx_beta"/>
    <property type="match status" value="3"/>
</dbReference>
<keyword evidence="5" id="KW-0812">Transmembrane</keyword>
<protein>
    <recommendedName>
        <fullName evidence="6">Calx-beta domain-containing protein</fullName>
    </recommendedName>
</protein>
<feature type="domain" description="Calx-beta" evidence="6">
    <location>
        <begin position="314"/>
        <end position="453"/>
    </location>
</feature>
<dbReference type="GO" id="GO:0007154">
    <property type="term" value="P:cell communication"/>
    <property type="evidence" value="ECO:0007669"/>
    <property type="project" value="InterPro"/>
</dbReference>
<dbReference type="InterPro" id="IPR051171">
    <property type="entry name" value="CaCA"/>
</dbReference>
<feature type="domain" description="Calx-beta" evidence="6">
    <location>
        <begin position="73"/>
        <end position="176"/>
    </location>
</feature>
<gene>
    <name evidence="7" type="ORF">H257_03693</name>
</gene>
<evidence type="ECO:0000256" key="5">
    <source>
        <dbReference type="SAM" id="Phobius"/>
    </source>
</evidence>
<dbReference type="Pfam" id="PF03160">
    <property type="entry name" value="Calx-beta"/>
    <property type="match status" value="4"/>
</dbReference>
<dbReference type="GeneID" id="20805689"/>
<organism evidence="7">
    <name type="scientific">Aphanomyces astaci</name>
    <name type="common">Crayfish plague agent</name>
    <dbReference type="NCBI Taxonomy" id="112090"/>
    <lineage>
        <taxon>Eukaryota</taxon>
        <taxon>Sar</taxon>
        <taxon>Stramenopiles</taxon>
        <taxon>Oomycota</taxon>
        <taxon>Saprolegniomycetes</taxon>
        <taxon>Saprolegniales</taxon>
        <taxon>Verrucalvaceae</taxon>
        <taxon>Aphanomyces</taxon>
    </lineage>
</organism>
<keyword evidence="5" id="KW-1133">Transmembrane helix</keyword>
<evidence type="ECO:0000313" key="7">
    <source>
        <dbReference type="EMBL" id="ETV84507.1"/>
    </source>
</evidence>
<dbReference type="OrthoDB" id="418484at2759"/>
<dbReference type="Gene3D" id="2.60.40.2030">
    <property type="match status" value="4"/>
</dbReference>
<dbReference type="InterPro" id="IPR003644">
    <property type="entry name" value="Calx_beta"/>
</dbReference>
<dbReference type="PANTHER" id="PTHR11878">
    <property type="entry name" value="SODIUM/CALCIUM EXCHANGER"/>
    <property type="match status" value="1"/>
</dbReference>
<reference evidence="7" key="1">
    <citation type="submission" date="2013-12" db="EMBL/GenBank/DDBJ databases">
        <title>The Genome Sequence of Aphanomyces astaci APO3.</title>
        <authorList>
            <consortium name="The Broad Institute Genomics Platform"/>
            <person name="Russ C."/>
            <person name="Tyler B."/>
            <person name="van West P."/>
            <person name="Dieguez-Uribeondo J."/>
            <person name="Young S.K."/>
            <person name="Zeng Q."/>
            <person name="Gargeya S."/>
            <person name="Fitzgerald M."/>
            <person name="Abouelleil A."/>
            <person name="Alvarado L."/>
            <person name="Chapman S.B."/>
            <person name="Gainer-Dewar J."/>
            <person name="Goldberg J."/>
            <person name="Griggs A."/>
            <person name="Gujja S."/>
            <person name="Hansen M."/>
            <person name="Howarth C."/>
            <person name="Imamovic A."/>
            <person name="Ireland A."/>
            <person name="Larimer J."/>
            <person name="McCowan C."/>
            <person name="Murphy C."/>
            <person name="Pearson M."/>
            <person name="Poon T.W."/>
            <person name="Priest M."/>
            <person name="Roberts A."/>
            <person name="Saif S."/>
            <person name="Shea T."/>
            <person name="Sykes S."/>
            <person name="Wortman J."/>
            <person name="Nusbaum C."/>
            <person name="Birren B."/>
        </authorList>
    </citation>
    <scope>NUCLEOTIDE SEQUENCE [LARGE SCALE GENOMIC DNA]</scope>
    <source>
        <strain evidence="7">APO3</strain>
    </source>
</reference>
<sequence length="2053" mass="217492">MVSTRPYTVLSLSANATVDYTALSNVAIVFNPGDSIKTVTIPVLTSGVHAYTTYFEVYLSSSTVGTSIDVARASSFVAVLGSVGSFSFASNNFTFLETDGTVHIPVMRTGGACGAVTLEYELENQALTTAIVGTNFVLDSPVVTFADGQTMANLTVDIIHTATYEYYSLFFVLELVAPTDRGQLGSAPLTRVIISDAGDAGIFEFAASTTICREDNGTAIVWINRTVGMSTSAVAPVLLTVETVAGGNATEGSSRAFDYQHASQVMSWADGETVKSFSISVFNNAVYDPRLKSIWIRLTAVSGGATIAAGHDTTVVYIVDDRDAGTFSFDTSNYTVSEGAASVNLLLKRSGELDPLGINNYTSGTVTVDVLTYSGVVRPGLSLADDGFDYGVVSDLRCTHVSPCTAVAGQHYTALPVTTLTFASGESQKTISISIQNNDLYEAPNRVFKVLLRNVQGGAHIGLDYEHPIEWSPSWMTLDASRALVPNYISAVVTIQDDGDPAVLISKASLSTSELGQSDTYSIVLNAAPTSPVGVELTVDNPQVALSVAQVVFTTANWNVPQTVGVTAVDDAVAQGVHVVHVTHVTTSTDARYNGGARQTVGSSGVVYGSQVYTERRGDYDQGNDHHAFPWDASTFGVQTAPSSPILNAFVLDNDYASIVVVPEQIRHTVNTPSNFVCARQNGHVASVTVALSSKPTAAVTLTLVPASTDVVVAPWNVTLTPSTWRSGGIVTVAYSGSTSSTTRVDISSASTDAFYSAKSSAFYVEGFPASGIALDKTTAIYYENGSDDSVVDYTVRVVSEPMHWEIGSRSNNSSSTAVPYTTVVLPLDDVSASKASSSPSISLENGSILLVATNSSDSTNSSSIQKVSLLRFSRGSGVVARTGSPRVGLALLRLYRLMGGDNRGLGGVQVGVFNPPAPPSWNESSCDGACVTSLLPAATSFGFVHPTSLCGSTDVLPQGSFNATLNAYASSPGWIDIDVTAAWNTNATDLTDITFALVALQKTSFVYENVDEIQFASLDHPMEALRPHVQLTASGLVNVARQEIASQSSSDNVNASQPLAGGPTALTRDAWWDVTWSAPRFIESIVVNMVVPMPQSSSSILLTLMKDANTVTSTTLPVVTTDSFSSVQLAWHVHGQTGAVDPLSMYYRPNLTALVEATSFRIDTQNAAFTLLSVQVFQVPMAASRVAIGSYLPSPSSLLADVNELRLDTDDPIVADHRPTSATNICRNELLFTAGQWQDAQTVHVSVINNDVATGPRIAGISHTSFSSDPDYDSPQVGLCATSGCTSPLQTTMALTVLDDDEAGVVMSTTTVNLAEGASVYPGGPIPTTVGRWQPSNPIWCSWNAQTQENTTCVGVFQGTPYMTCLVPSAPLFANGSAWLLVPVTPPQPTFRLREVHVELPVASVRAVKTISLWTSDQSLTRNASTWTFVGRQTTQFGASAVGFMDLNEAMILSYLAVHIEASYDVTTHCVDVSSIELWGDVVREGGSVDITRLSKTHASGALASVSVRLLSEPLAEVVFSPVLMSTYLVGFDGRNGSQNAASLHQVTGGVYGYASYSAMLPTALHFNASNWNQAQYLVLAAVDDNVGVGNRTATCTYTTWSADTAATFHESAVSPSVAIQSTTTLPQAYQYNVTTFVVSDTLARDPTWPYHVTPTQTPSTGSITMTATITEDDSPGFTVSPAPLEVIEKSSQDLNFSVVLDSQPTASVTVQLSVGLLVPSAQPGLVSMQPSSLTFTPELWFVPQYVFVTVPYKAGFEGNESSTVRYAPTVPKKHSELIVQFAATSGDPAYHGRNVGTNDASSVAFRAHGIPLIVDDIDTGCAHGYEYTCANDQPCTSLDPLYGNRCNCSGIYGMRDCTGTCSSDSDCSFSRIEVILSCQAAASSMSTASCVLPSSFSPFEFVSAVHMALMSLEFTSADGTAYPKQPNRAALDTSLYIVRVDPVPGIPSMRVVLDVADTAPAFPAASKLQALFKNGFMSQAPIFATSLVRVSVMPRAASASIVLWVFVGLVSVGAAVGTMLTLRKRQVNVPLLVAPHDNVHDLIHDTLPLVR</sequence>
<evidence type="ECO:0000256" key="4">
    <source>
        <dbReference type="ARBA" id="ARBA00023065"/>
    </source>
</evidence>
<evidence type="ECO:0000256" key="2">
    <source>
        <dbReference type="ARBA" id="ARBA00022737"/>
    </source>
</evidence>
<keyword evidence="5" id="KW-0472">Membrane</keyword>
<keyword evidence="1" id="KW-0732">Signal</keyword>
<keyword evidence="4" id="KW-0406">Ion transport</keyword>
<keyword evidence="2" id="KW-0677">Repeat</keyword>
<keyword evidence="4" id="KW-0813">Transport</keyword>
<dbReference type="GO" id="GO:0016020">
    <property type="term" value="C:membrane"/>
    <property type="evidence" value="ECO:0007669"/>
    <property type="project" value="InterPro"/>
</dbReference>
<dbReference type="STRING" id="112090.W4GXV5"/>
<dbReference type="EMBL" id="KI913119">
    <property type="protein sequence ID" value="ETV84507.1"/>
    <property type="molecule type" value="Genomic_DNA"/>
</dbReference>
<dbReference type="VEuPathDB" id="FungiDB:H257_03693"/>
<dbReference type="SUPFAM" id="SSF141072">
    <property type="entry name" value="CalX-like"/>
    <property type="match status" value="4"/>
</dbReference>
<dbReference type="RefSeq" id="XP_009826199.1">
    <property type="nucleotide sequence ID" value="XM_009827897.1"/>
</dbReference>
<proteinExistence type="predicted"/>
<evidence type="ECO:0000256" key="3">
    <source>
        <dbReference type="ARBA" id="ARBA00022837"/>
    </source>
</evidence>
<evidence type="ECO:0000259" key="6">
    <source>
        <dbReference type="SMART" id="SM00237"/>
    </source>
</evidence>
<feature type="transmembrane region" description="Helical" evidence="5">
    <location>
        <begin position="2003"/>
        <end position="2024"/>
    </location>
</feature>
<dbReference type="InterPro" id="IPR038081">
    <property type="entry name" value="CalX-like_sf"/>
</dbReference>
<dbReference type="PANTHER" id="PTHR11878:SF65">
    <property type="entry name" value="NA_CA-EXCHANGE PROTEIN, ISOFORM G"/>
    <property type="match status" value="1"/>
</dbReference>
<dbReference type="GO" id="GO:0030001">
    <property type="term" value="P:metal ion transport"/>
    <property type="evidence" value="ECO:0007669"/>
    <property type="project" value="TreeGrafter"/>
</dbReference>
<name>W4GXV5_APHAT</name>
<accession>W4GXV5</accession>
<feature type="domain" description="Calx-beta" evidence="6">
    <location>
        <begin position="190"/>
        <end position="299"/>
    </location>
</feature>